<comment type="caution">
    <text evidence="1">The sequence shown here is derived from an EMBL/GenBank/DDBJ whole genome shotgun (WGS) entry which is preliminary data.</text>
</comment>
<organism evidence="1 2">
    <name type="scientific">Exocentrus adspersus</name>
    <dbReference type="NCBI Taxonomy" id="1586481"/>
    <lineage>
        <taxon>Eukaryota</taxon>
        <taxon>Metazoa</taxon>
        <taxon>Ecdysozoa</taxon>
        <taxon>Arthropoda</taxon>
        <taxon>Hexapoda</taxon>
        <taxon>Insecta</taxon>
        <taxon>Pterygota</taxon>
        <taxon>Neoptera</taxon>
        <taxon>Endopterygota</taxon>
        <taxon>Coleoptera</taxon>
        <taxon>Polyphaga</taxon>
        <taxon>Cucujiformia</taxon>
        <taxon>Chrysomeloidea</taxon>
        <taxon>Cerambycidae</taxon>
        <taxon>Lamiinae</taxon>
        <taxon>Acanthocinini</taxon>
        <taxon>Exocentrus</taxon>
    </lineage>
</organism>
<proteinExistence type="predicted"/>
<evidence type="ECO:0000313" key="1">
    <source>
        <dbReference type="EMBL" id="KAJ8916712.1"/>
    </source>
</evidence>
<gene>
    <name evidence="1" type="ORF">NQ315_013916</name>
</gene>
<protein>
    <submittedName>
        <fullName evidence="1">Uncharacterized protein</fullName>
    </submittedName>
</protein>
<dbReference type="EMBL" id="JANEYG010000040">
    <property type="protein sequence ID" value="KAJ8916712.1"/>
    <property type="molecule type" value="Genomic_DNA"/>
</dbReference>
<evidence type="ECO:0000313" key="2">
    <source>
        <dbReference type="Proteomes" id="UP001159042"/>
    </source>
</evidence>
<dbReference type="Proteomes" id="UP001159042">
    <property type="component" value="Unassembled WGS sequence"/>
</dbReference>
<keyword evidence="2" id="KW-1185">Reference proteome</keyword>
<accession>A0AAV8VQT6</accession>
<dbReference type="AlphaFoldDB" id="A0AAV8VQT6"/>
<reference evidence="1 2" key="1">
    <citation type="journal article" date="2023" name="Insect Mol. Biol.">
        <title>Genome sequencing provides insights into the evolution of gene families encoding plant cell wall-degrading enzymes in longhorned beetles.</title>
        <authorList>
            <person name="Shin N.R."/>
            <person name="Okamura Y."/>
            <person name="Kirsch R."/>
            <person name="Pauchet Y."/>
        </authorList>
    </citation>
    <scope>NUCLEOTIDE SEQUENCE [LARGE SCALE GENOMIC DNA]</scope>
    <source>
        <strain evidence="1">EAD_L_NR</strain>
    </source>
</reference>
<sequence length="65" mass="7269">MKTIVENKAAPIGDDNYLLASRMNLDSAILRRCVSKVLSILRLAMEKNNKRFSAYANTCIGYSTD</sequence>
<name>A0AAV8VQT6_9CUCU</name>